<dbReference type="CDD" id="cd06849">
    <property type="entry name" value="lipoyl_domain"/>
    <property type="match status" value="1"/>
</dbReference>
<feature type="compositionally biased region" description="Low complexity" evidence="3">
    <location>
        <begin position="172"/>
        <end position="184"/>
    </location>
</feature>
<name>A0A914XXT4_9BILA</name>
<keyword evidence="1" id="KW-0450">Lipoyl</keyword>
<evidence type="ECO:0000313" key="6">
    <source>
        <dbReference type="WBParaSite" id="PSU_v2.g11767.t1"/>
    </source>
</evidence>
<feature type="compositionally biased region" description="Basic and acidic residues" evidence="3">
    <location>
        <begin position="185"/>
        <end position="210"/>
    </location>
</feature>
<dbReference type="SUPFAM" id="SSF51230">
    <property type="entry name" value="Single hybrid motif"/>
    <property type="match status" value="1"/>
</dbReference>
<dbReference type="Proteomes" id="UP000887577">
    <property type="component" value="Unplaced"/>
</dbReference>
<dbReference type="Gene3D" id="2.40.50.100">
    <property type="match status" value="1"/>
</dbReference>
<sequence length="232" mass="25236">MLSKISAGTMKNLSYHRAKITPSIAAAAISLHAVTPLSSRDFHSSSSLLTSFLGEEKSQHILSSHASRFQKIRLYSSNGLPSHIKVNLPALSPTMESGTIVSWQKKEGDKLEEGDLLCEIETDKATMGFETPEEGYLAKVLIPEGTKDISIGKLLCIIVEKQEQVEAFANFTGAEDSGSSSSPEPKTEKPKKEEKKDSAEKPKKEEKHDAAPPQRSSTPASTPNDGKYSCKF</sequence>
<dbReference type="PROSITE" id="PS50968">
    <property type="entry name" value="BIOTINYL_LIPOYL"/>
    <property type="match status" value="1"/>
</dbReference>
<evidence type="ECO:0000259" key="4">
    <source>
        <dbReference type="PROSITE" id="PS50968"/>
    </source>
</evidence>
<dbReference type="GO" id="GO:0006086">
    <property type="term" value="P:pyruvate decarboxylation to acetyl-CoA"/>
    <property type="evidence" value="ECO:0007669"/>
    <property type="project" value="InterPro"/>
</dbReference>
<accession>A0A914XXT4</accession>
<feature type="compositionally biased region" description="Polar residues" evidence="3">
    <location>
        <begin position="214"/>
        <end position="224"/>
    </location>
</feature>
<dbReference type="Pfam" id="PF00364">
    <property type="entry name" value="Biotin_lipoyl"/>
    <property type="match status" value="1"/>
</dbReference>
<organism evidence="5 6">
    <name type="scientific">Panagrolaimus superbus</name>
    <dbReference type="NCBI Taxonomy" id="310955"/>
    <lineage>
        <taxon>Eukaryota</taxon>
        <taxon>Metazoa</taxon>
        <taxon>Ecdysozoa</taxon>
        <taxon>Nematoda</taxon>
        <taxon>Chromadorea</taxon>
        <taxon>Rhabditida</taxon>
        <taxon>Tylenchina</taxon>
        <taxon>Panagrolaimomorpha</taxon>
        <taxon>Panagrolaimoidea</taxon>
        <taxon>Panagrolaimidae</taxon>
        <taxon>Panagrolaimus</taxon>
    </lineage>
</organism>
<protein>
    <submittedName>
        <fullName evidence="6">Lipoyl-binding domain-containing protein</fullName>
    </submittedName>
</protein>
<dbReference type="PANTHER" id="PTHR23151:SF90">
    <property type="entry name" value="DIHYDROLIPOYLLYSINE-RESIDUE ACETYLTRANSFERASE COMPONENT OF PYRUVATE DEHYDROGENASE COMPLEX, MITOCHONDRIAL-RELATED"/>
    <property type="match status" value="1"/>
</dbReference>
<dbReference type="GO" id="GO:0004742">
    <property type="term" value="F:dihydrolipoyllysine-residue acetyltransferase activity"/>
    <property type="evidence" value="ECO:0007669"/>
    <property type="project" value="TreeGrafter"/>
</dbReference>
<evidence type="ECO:0000256" key="3">
    <source>
        <dbReference type="SAM" id="MobiDB-lite"/>
    </source>
</evidence>
<feature type="domain" description="Lipoyl-binding" evidence="4">
    <location>
        <begin position="83"/>
        <end position="159"/>
    </location>
</feature>
<proteinExistence type="predicted"/>
<dbReference type="PROSITE" id="PS00189">
    <property type="entry name" value="LIPOYL"/>
    <property type="match status" value="1"/>
</dbReference>
<dbReference type="InterPro" id="IPR000089">
    <property type="entry name" value="Biotin_lipoyl"/>
</dbReference>
<evidence type="ECO:0000256" key="1">
    <source>
        <dbReference type="ARBA" id="ARBA00022823"/>
    </source>
</evidence>
<dbReference type="PANTHER" id="PTHR23151">
    <property type="entry name" value="DIHYDROLIPOAMIDE ACETYL/SUCCINYL-TRANSFERASE-RELATED"/>
    <property type="match status" value="1"/>
</dbReference>
<feature type="region of interest" description="Disordered" evidence="3">
    <location>
        <begin position="171"/>
        <end position="232"/>
    </location>
</feature>
<dbReference type="WBParaSite" id="PSU_v2.g11767.t1">
    <property type="protein sequence ID" value="PSU_v2.g11767.t1"/>
    <property type="gene ID" value="PSU_v2.g11767"/>
</dbReference>
<keyword evidence="5" id="KW-1185">Reference proteome</keyword>
<evidence type="ECO:0000313" key="5">
    <source>
        <dbReference type="Proteomes" id="UP000887577"/>
    </source>
</evidence>
<evidence type="ECO:0000256" key="2">
    <source>
        <dbReference type="ARBA" id="ARBA00022946"/>
    </source>
</evidence>
<dbReference type="InterPro" id="IPR003016">
    <property type="entry name" value="2-oxoA_DH_lipoyl-BS"/>
</dbReference>
<dbReference type="AlphaFoldDB" id="A0A914XXT4"/>
<dbReference type="InterPro" id="IPR045257">
    <property type="entry name" value="E2/Pdx1"/>
</dbReference>
<reference evidence="6" key="1">
    <citation type="submission" date="2022-11" db="UniProtKB">
        <authorList>
            <consortium name="WormBaseParasite"/>
        </authorList>
    </citation>
    <scope>IDENTIFICATION</scope>
</reference>
<dbReference type="FunFam" id="2.40.50.100:FF:000010">
    <property type="entry name" value="Acetyltransferase component of pyruvate dehydrogenase complex"/>
    <property type="match status" value="1"/>
</dbReference>
<dbReference type="InterPro" id="IPR011053">
    <property type="entry name" value="Single_hybrid_motif"/>
</dbReference>
<dbReference type="GO" id="GO:0045254">
    <property type="term" value="C:pyruvate dehydrogenase complex"/>
    <property type="evidence" value="ECO:0007669"/>
    <property type="project" value="InterPro"/>
</dbReference>
<keyword evidence="2" id="KW-0809">Transit peptide</keyword>